<feature type="compositionally biased region" description="Basic and acidic residues" evidence="1">
    <location>
        <begin position="37"/>
        <end position="49"/>
    </location>
</feature>
<sequence length="49" mass="5737">MLGFPVRIRFGGEPDGFREVSVKPRRNKRMTKNSEIAGREKEQERGEEM</sequence>
<feature type="region of interest" description="Disordered" evidence="1">
    <location>
        <begin position="24"/>
        <end position="49"/>
    </location>
</feature>
<dbReference type="Proteomes" id="UP000266723">
    <property type="component" value="Unassembled WGS sequence"/>
</dbReference>
<evidence type="ECO:0000313" key="3">
    <source>
        <dbReference type="Proteomes" id="UP000266723"/>
    </source>
</evidence>
<accession>A0ABQ7DDB4</accession>
<organism evidence="2 3">
    <name type="scientific">Brassica cretica</name>
    <name type="common">Mustard</name>
    <dbReference type="NCBI Taxonomy" id="69181"/>
    <lineage>
        <taxon>Eukaryota</taxon>
        <taxon>Viridiplantae</taxon>
        <taxon>Streptophyta</taxon>
        <taxon>Embryophyta</taxon>
        <taxon>Tracheophyta</taxon>
        <taxon>Spermatophyta</taxon>
        <taxon>Magnoliopsida</taxon>
        <taxon>eudicotyledons</taxon>
        <taxon>Gunneridae</taxon>
        <taxon>Pentapetalae</taxon>
        <taxon>rosids</taxon>
        <taxon>malvids</taxon>
        <taxon>Brassicales</taxon>
        <taxon>Brassicaceae</taxon>
        <taxon>Brassiceae</taxon>
        <taxon>Brassica</taxon>
    </lineage>
</organism>
<keyword evidence="3" id="KW-1185">Reference proteome</keyword>
<evidence type="ECO:0000256" key="1">
    <source>
        <dbReference type="SAM" id="MobiDB-lite"/>
    </source>
</evidence>
<name>A0ABQ7DDB4_BRACR</name>
<protein>
    <submittedName>
        <fullName evidence="2">Uncharacterized protein</fullName>
    </submittedName>
</protein>
<dbReference type="EMBL" id="QGKV02000649">
    <property type="protein sequence ID" value="KAF3575577.1"/>
    <property type="molecule type" value="Genomic_DNA"/>
</dbReference>
<proteinExistence type="predicted"/>
<evidence type="ECO:0000313" key="2">
    <source>
        <dbReference type="EMBL" id="KAF3575577.1"/>
    </source>
</evidence>
<comment type="caution">
    <text evidence="2">The sequence shown here is derived from an EMBL/GenBank/DDBJ whole genome shotgun (WGS) entry which is preliminary data.</text>
</comment>
<reference evidence="2 3" key="1">
    <citation type="journal article" date="2020" name="BMC Genomics">
        <title>Intraspecific diversification of the crop wild relative Brassica cretica Lam. using demographic model selection.</title>
        <authorList>
            <person name="Kioukis A."/>
            <person name="Michalopoulou V.A."/>
            <person name="Briers L."/>
            <person name="Pirintsos S."/>
            <person name="Studholme D.J."/>
            <person name="Pavlidis P."/>
            <person name="Sarris P.F."/>
        </authorList>
    </citation>
    <scope>NUCLEOTIDE SEQUENCE [LARGE SCALE GENOMIC DNA]</scope>
    <source>
        <strain evidence="3">cv. PFS-1207/04</strain>
    </source>
</reference>
<gene>
    <name evidence="2" type="ORF">DY000_02029161</name>
</gene>